<organism evidence="1 2">
    <name type="scientific">Ambrosiozyma monospora</name>
    <name type="common">Yeast</name>
    <name type="synonym">Endomycopsis monosporus</name>
    <dbReference type="NCBI Taxonomy" id="43982"/>
    <lineage>
        <taxon>Eukaryota</taxon>
        <taxon>Fungi</taxon>
        <taxon>Dikarya</taxon>
        <taxon>Ascomycota</taxon>
        <taxon>Saccharomycotina</taxon>
        <taxon>Pichiomycetes</taxon>
        <taxon>Pichiales</taxon>
        <taxon>Pichiaceae</taxon>
        <taxon>Ambrosiozyma</taxon>
    </lineage>
</organism>
<dbReference type="EMBL" id="BSXU01001251">
    <property type="protein sequence ID" value="GMG25426.1"/>
    <property type="molecule type" value="Genomic_DNA"/>
</dbReference>
<name>A0A9W6YV01_AMBMO</name>
<accession>A0A9W6YV01</accession>
<dbReference type="AlphaFoldDB" id="A0A9W6YV01"/>
<protein>
    <submittedName>
        <fullName evidence="1">Unnamed protein product</fullName>
    </submittedName>
</protein>
<evidence type="ECO:0000313" key="1">
    <source>
        <dbReference type="EMBL" id="GMG25426.1"/>
    </source>
</evidence>
<evidence type="ECO:0000313" key="2">
    <source>
        <dbReference type="Proteomes" id="UP001165063"/>
    </source>
</evidence>
<comment type="caution">
    <text evidence="1">The sequence shown here is derived from an EMBL/GenBank/DDBJ whole genome shotgun (WGS) entry which is preliminary data.</text>
</comment>
<proteinExistence type="predicted"/>
<keyword evidence="2" id="KW-1185">Reference proteome</keyword>
<sequence>MAKTESGLFKIILKPVVLPVIEPDGKIADKTHDYSMTKQAEENDDSGIVIEEENKPLKLDIKEDINSCVEATDLVVLDHQKDFWVSGRNVKPELEQFESNEILPANGSYKRIMEYGRPG</sequence>
<dbReference type="Proteomes" id="UP001165063">
    <property type="component" value="Unassembled WGS sequence"/>
</dbReference>
<gene>
    <name evidence="1" type="ORF">Amon01_000310400</name>
</gene>
<reference evidence="1" key="1">
    <citation type="submission" date="2023-04" db="EMBL/GenBank/DDBJ databases">
        <title>Ambrosiozyma monospora NBRC 1965.</title>
        <authorList>
            <person name="Ichikawa N."/>
            <person name="Sato H."/>
            <person name="Tonouchi N."/>
        </authorList>
    </citation>
    <scope>NUCLEOTIDE SEQUENCE</scope>
    <source>
        <strain evidence="1">NBRC 1965</strain>
    </source>
</reference>